<feature type="domain" description="AN1-type" evidence="8">
    <location>
        <begin position="260"/>
        <end position="306"/>
    </location>
</feature>
<organism evidence="9 11">
    <name type="scientific">Lolium multiflorum</name>
    <name type="common">Italian ryegrass</name>
    <name type="synonym">Lolium perenne subsp. multiflorum</name>
    <dbReference type="NCBI Taxonomy" id="4521"/>
    <lineage>
        <taxon>Eukaryota</taxon>
        <taxon>Viridiplantae</taxon>
        <taxon>Streptophyta</taxon>
        <taxon>Embryophyta</taxon>
        <taxon>Tracheophyta</taxon>
        <taxon>Spermatophyta</taxon>
        <taxon>Magnoliopsida</taxon>
        <taxon>Liliopsida</taxon>
        <taxon>Poales</taxon>
        <taxon>Poaceae</taxon>
        <taxon>BOP clade</taxon>
        <taxon>Pooideae</taxon>
        <taxon>Poodae</taxon>
        <taxon>Poeae</taxon>
        <taxon>Poeae Chloroplast Group 2 (Poeae type)</taxon>
        <taxon>Loliodinae</taxon>
        <taxon>Loliinae</taxon>
        <taxon>Lolium</taxon>
    </lineage>
</organism>
<dbReference type="SUPFAM" id="SSF57716">
    <property type="entry name" value="Glucocorticoid receptor-like (DNA-binding domain)"/>
    <property type="match status" value="2"/>
</dbReference>
<dbReference type="InterPro" id="IPR050652">
    <property type="entry name" value="AN1_A20_ZnFinger"/>
</dbReference>
<reference evidence="9" key="1">
    <citation type="submission" date="2023-07" db="EMBL/GenBank/DDBJ databases">
        <title>A chromosome-level genome assembly of Lolium multiflorum.</title>
        <authorList>
            <person name="Chen Y."/>
            <person name="Copetti D."/>
            <person name="Kolliker R."/>
            <person name="Studer B."/>
        </authorList>
    </citation>
    <scope>NUCLEOTIDE SEQUENCE</scope>
    <source>
        <strain evidence="9">02402/16</strain>
        <tissue evidence="9">Leaf</tissue>
    </source>
</reference>
<dbReference type="FunFam" id="4.10.1110.10:FF:000001">
    <property type="entry name" value="Zinc finger AN1-type containing 6"/>
    <property type="match status" value="2"/>
</dbReference>
<dbReference type="Proteomes" id="UP001231189">
    <property type="component" value="Unassembled WGS sequence"/>
</dbReference>
<evidence type="ECO:0000256" key="3">
    <source>
        <dbReference type="ARBA" id="ARBA00022771"/>
    </source>
</evidence>
<dbReference type="InterPro" id="IPR002653">
    <property type="entry name" value="Znf_A20"/>
</dbReference>
<dbReference type="InterPro" id="IPR035896">
    <property type="entry name" value="AN1-like_Znf"/>
</dbReference>
<keyword evidence="11" id="KW-1185">Reference proteome</keyword>
<dbReference type="EMBL" id="JAUUTY010000004">
    <property type="protein sequence ID" value="KAK1643622.1"/>
    <property type="molecule type" value="Genomic_DNA"/>
</dbReference>
<dbReference type="Pfam" id="PF01754">
    <property type="entry name" value="zf-A20"/>
    <property type="match status" value="2"/>
</dbReference>
<dbReference type="Gene3D" id="1.20.5.4770">
    <property type="match status" value="2"/>
</dbReference>
<dbReference type="GO" id="GO:0008270">
    <property type="term" value="F:zinc ion binding"/>
    <property type="evidence" value="ECO:0007669"/>
    <property type="project" value="UniProtKB-KW"/>
</dbReference>
<dbReference type="SMART" id="SM00154">
    <property type="entry name" value="ZnF_AN1"/>
    <property type="match status" value="2"/>
</dbReference>
<dbReference type="GO" id="GO:0003677">
    <property type="term" value="F:DNA binding"/>
    <property type="evidence" value="ECO:0007669"/>
    <property type="project" value="InterPro"/>
</dbReference>
<keyword evidence="4" id="KW-0862">Zinc</keyword>
<evidence type="ECO:0000256" key="4">
    <source>
        <dbReference type="ARBA" id="ARBA00022833"/>
    </source>
</evidence>
<evidence type="ECO:0000313" key="10">
    <source>
        <dbReference type="EMBL" id="KAK1643642.1"/>
    </source>
</evidence>
<feature type="domain" description="A20-type" evidence="7">
    <location>
        <begin position="18"/>
        <end position="52"/>
    </location>
</feature>
<feature type="domain" description="A20-type" evidence="7">
    <location>
        <begin position="172"/>
        <end position="206"/>
    </location>
</feature>
<keyword evidence="5" id="KW-0346">Stress response</keyword>
<dbReference type="PROSITE" id="PS51039">
    <property type="entry name" value="ZF_AN1"/>
    <property type="match status" value="2"/>
</dbReference>
<dbReference type="PANTHER" id="PTHR10634">
    <property type="entry name" value="AN1-TYPE ZINC FINGER PROTEIN"/>
    <property type="match status" value="1"/>
</dbReference>
<proteinExistence type="predicted"/>
<keyword evidence="3 6" id="KW-0863">Zinc-finger</keyword>
<comment type="function">
    <text evidence="1">May be involved in environmental stress response.</text>
</comment>
<evidence type="ECO:0000256" key="6">
    <source>
        <dbReference type="PROSITE-ProRule" id="PRU00449"/>
    </source>
</evidence>
<dbReference type="Pfam" id="PF01428">
    <property type="entry name" value="zf-AN1"/>
    <property type="match status" value="2"/>
</dbReference>
<dbReference type="SMART" id="SM00259">
    <property type="entry name" value="ZnF_A20"/>
    <property type="match status" value="2"/>
</dbReference>
<dbReference type="EMBL" id="JAUUTY010000004">
    <property type="protein sequence ID" value="KAK1643642.1"/>
    <property type="molecule type" value="Genomic_DNA"/>
</dbReference>
<dbReference type="SUPFAM" id="SSF118310">
    <property type="entry name" value="AN1-like Zinc finger"/>
    <property type="match status" value="2"/>
</dbReference>
<name>A0AAD8W7G2_LOLMU</name>
<evidence type="ECO:0000313" key="9">
    <source>
        <dbReference type="EMBL" id="KAK1643622.1"/>
    </source>
</evidence>
<keyword evidence="2" id="KW-0479">Metal-binding</keyword>
<dbReference type="AlphaFoldDB" id="A0AAD8W7G2"/>
<protein>
    <submittedName>
        <fullName evidence="9">Uncharacterized protein</fullName>
    </submittedName>
</protein>
<evidence type="ECO:0000259" key="7">
    <source>
        <dbReference type="PROSITE" id="PS51036"/>
    </source>
</evidence>
<accession>A0AAD8W7G2</accession>
<dbReference type="PANTHER" id="PTHR10634:SF136">
    <property type="entry name" value="AN1-TYPE DOMAIN-CONTAINING PROTEIN"/>
    <property type="match status" value="1"/>
</dbReference>
<evidence type="ECO:0000313" key="11">
    <source>
        <dbReference type="Proteomes" id="UP001231189"/>
    </source>
</evidence>
<dbReference type="InterPro" id="IPR000058">
    <property type="entry name" value="Znf_AN1"/>
</dbReference>
<feature type="domain" description="AN1-type" evidence="8">
    <location>
        <begin position="106"/>
        <end position="152"/>
    </location>
</feature>
<comment type="caution">
    <text evidence="9">The sequence shown here is derived from an EMBL/GenBank/DDBJ whole genome shotgun (WGS) entry which is preliminary data.</text>
</comment>
<gene>
    <name evidence="9" type="ORF">QYE76_061427</name>
    <name evidence="10" type="ORF">QYE76_061447</name>
</gene>
<sequence>MADHASATAQKRKCPEEETTAGTCSTGCGFFGAAATGGMCSKCYAEHVVSAGVDTKTAAKSIFIASDSSTAPPAKRAKMITAGSSSDAAAAAGAVDTSLPSVKQQVSAANRCATCRKKVGLLGFRCRCEGTFCSVHRYSDKHECGFDYKSAGREQIAKHNPIIKRKCPEQEEPAAGTCPSGCGFFGAAATGGMCSKCYAEHVVSAGADTKAAAKTVFIAPTASTAPPEKKAKMIVAGSSSDAAADSAAVDASAPSVKQQASAANRCLACRKKVGLLGFRCRCEGTFCSVHRYSDKHECGFDYKSAGREEIAKHNPMVVADKIARRI</sequence>
<evidence type="ECO:0000256" key="5">
    <source>
        <dbReference type="ARBA" id="ARBA00023016"/>
    </source>
</evidence>
<evidence type="ECO:0000256" key="1">
    <source>
        <dbReference type="ARBA" id="ARBA00003732"/>
    </source>
</evidence>
<dbReference type="PROSITE" id="PS51036">
    <property type="entry name" value="ZF_A20"/>
    <property type="match status" value="2"/>
</dbReference>
<evidence type="ECO:0000259" key="8">
    <source>
        <dbReference type="PROSITE" id="PS51039"/>
    </source>
</evidence>
<dbReference type="Gene3D" id="4.10.1110.10">
    <property type="entry name" value="AN1-like Zinc finger"/>
    <property type="match status" value="2"/>
</dbReference>
<evidence type="ECO:0000256" key="2">
    <source>
        <dbReference type="ARBA" id="ARBA00022723"/>
    </source>
</evidence>